<evidence type="ECO:0000259" key="7">
    <source>
        <dbReference type="Pfam" id="PF08340"/>
    </source>
</evidence>
<reference evidence="9" key="1">
    <citation type="submission" date="2016-10" db="EMBL/GenBank/DDBJ databases">
        <authorList>
            <person name="Varghese N."/>
            <person name="Submissions S."/>
        </authorList>
    </citation>
    <scope>NUCLEOTIDE SEQUENCE [LARGE SCALE GENOMIC DNA]</scope>
    <source>
        <strain evidence="9">CGMCC 1.12402</strain>
    </source>
</reference>
<evidence type="ECO:0000259" key="6">
    <source>
        <dbReference type="Pfam" id="PF03755"/>
    </source>
</evidence>
<organism evidence="8 9">
    <name type="scientific">Roseivirga pacifica</name>
    <dbReference type="NCBI Taxonomy" id="1267423"/>
    <lineage>
        <taxon>Bacteria</taxon>
        <taxon>Pseudomonadati</taxon>
        <taxon>Bacteroidota</taxon>
        <taxon>Cytophagia</taxon>
        <taxon>Cytophagales</taxon>
        <taxon>Roseivirgaceae</taxon>
        <taxon>Roseivirga</taxon>
    </lineage>
</organism>
<evidence type="ECO:0000313" key="8">
    <source>
        <dbReference type="EMBL" id="SEW41528.1"/>
    </source>
</evidence>
<sequence length="293" mass="33512">MLKSMTGYGQSSGQQNGYSVTIELRTLNSKFLDAQVKLPRSFQDKELELRNVLNKRLIRGKASISIELVNDSGALNGQTVNEQLFKAYYSEFEKLAEDTGADKRDLFRLALHSPDVLNGGQADDDFLKEQWGFILAHLDKALEACDEFRSQEGASLEKELSQYIQNIGNNLEEIKVLEPERVKVIRDRIQGHQEEISRSDEFDKNRFEQEMIYYIEKLDISEEIVRLTNHLSYFLEVLADKESQGKKLGFVSQEIGREINTIGSKANYAPVQKLVVGMKDELEKIKEQLLNVL</sequence>
<keyword evidence="9" id="KW-1185">Reference proteome</keyword>
<accession>A0A1I0RKF6</accession>
<comment type="cofactor">
    <cofactor evidence="1">
        <name>a divalent metal cation</name>
        <dbReference type="ChEBI" id="CHEBI:60240"/>
    </cofactor>
</comment>
<dbReference type="InterPro" id="IPR005229">
    <property type="entry name" value="YicC/YloC-like"/>
</dbReference>
<evidence type="ECO:0000256" key="4">
    <source>
        <dbReference type="ARBA" id="ARBA00022801"/>
    </source>
</evidence>
<dbReference type="OrthoDB" id="9771229at2"/>
<keyword evidence="2" id="KW-0540">Nuclease</keyword>
<proteinExistence type="inferred from homology"/>
<dbReference type="RefSeq" id="WP_090260748.1">
    <property type="nucleotide sequence ID" value="NZ_FOIR01000004.1"/>
</dbReference>
<name>A0A1I0RKF6_9BACT</name>
<evidence type="ECO:0000256" key="2">
    <source>
        <dbReference type="ARBA" id="ARBA00022722"/>
    </source>
</evidence>
<evidence type="ECO:0000256" key="5">
    <source>
        <dbReference type="ARBA" id="ARBA00035648"/>
    </source>
</evidence>
<evidence type="ECO:0000313" key="9">
    <source>
        <dbReference type="Proteomes" id="UP000199437"/>
    </source>
</evidence>
<dbReference type="GO" id="GO:0016787">
    <property type="term" value="F:hydrolase activity"/>
    <property type="evidence" value="ECO:0007669"/>
    <property type="project" value="UniProtKB-KW"/>
</dbReference>
<dbReference type="Proteomes" id="UP000199437">
    <property type="component" value="Unassembled WGS sequence"/>
</dbReference>
<gene>
    <name evidence="8" type="ORF">SAMN05216290_3763</name>
</gene>
<dbReference type="InterPro" id="IPR013551">
    <property type="entry name" value="YicC-like_C"/>
</dbReference>
<keyword evidence="3" id="KW-0255">Endonuclease</keyword>
<dbReference type="GO" id="GO:0004521">
    <property type="term" value="F:RNA endonuclease activity"/>
    <property type="evidence" value="ECO:0007669"/>
    <property type="project" value="InterPro"/>
</dbReference>
<dbReference type="Pfam" id="PF03755">
    <property type="entry name" value="YicC-like_N"/>
    <property type="match status" value="1"/>
</dbReference>
<dbReference type="InterPro" id="IPR013527">
    <property type="entry name" value="YicC-like_N"/>
</dbReference>
<comment type="similarity">
    <text evidence="5">Belongs to the YicC/YloC family.</text>
</comment>
<dbReference type="PANTHER" id="PTHR30636:SF3">
    <property type="entry name" value="UPF0701 PROTEIN YICC"/>
    <property type="match status" value="1"/>
</dbReference>
<dbReference type="STRING" id="1267423.SAMN05216290_3763"/>
<dbReference type="EMBL" id="FOIR01000004">
    <property type="protein sequence ID" value="SEW41528.1"/>
    <property type="molecule type" value="Genomic_DNA"/>
</dbReference>
<protein>
    <submittedName>
        <fullName evidence="8">TIGR00255 family protein</fullName>
    </submittedName>
</protein>
<evidence type="ECO:0000256" key="1">
    <source>
        <dbReference type="ARBA" id="ARBA00001968"/>
    </source>
</evidence>
<dbReference type="NCBIfam" id="TIGR00255">
    <property type="entry name" value="YicC/YloC family endoribonuclease"/>
    <property type="match status" value="1"/>
</dbReference>
<dbReference type="Pfam" id="PF08340">
    <property type="entry name" value="YicC-like_C"/>
    <property type="match status" value="1"/>
</dbReference>
<keyword evidence="4" id="KW-0378">Hydrolase</keyword>
<dbReference type="PANTHER" id="PTHR30636">
    <property type="entry name" value="UPF0701 PROTEIN YICC"/>
    <property type="match status" value="1"/>
</dbReference>
<feature type="domain" description="Endoribonuclease YicC-like N-terminal" evidence="6">
    <location>
        <begin position="2"/>
        <end position="157"/>
    </location>
</feature>
<evidence type="ECO:0000256" key="3">
    <source>
        <dbReference type="ARBA" id="ARBA00022759"/>
    </source>
</evidence>
<dbReference type="AlphaFoldDB" id="A0A1I0RKF6"/>
<dbReference type="GeneID" id="99988430"/>
<feature type="domain" description="Endoribonuclease YicC-like C-terminal" evidence="7">
    <location>
        <begin position="175"/>
        <end position="292"/>
    </location>
</feature>